<feature type="transmembrane region" description="Helical" evidence="1">
    <location>
        <begin position="78"/>
        <end position="98"/>
    </location>
</feature>
<keyword evidence="1" id="KW-0472">Membrane</keyword>
<evidence type="ECO:0000259" key="3">
    <source>
        <dbReference type="Pfam" id="PF13439"/>
    </source>
</evidence>
<dbReference type="AlphaFoldDB" id="A0A3T0I570"/>
<accession>A0A3T0I570</accession>
<keyword evidence="1" id="KW-0812">Transmembrane</keyword>
<feature type="domain" description="Glycosyltransferase subfamily 4-like N-terminal" evidence="3">
    <location>
        <begin position="20"/>
        <end position="197"/>
    </location>
</feature>
<dbReference type="OrthoDB" id="9811902at2"/>
<gene>
    <name evidence="4" type="ORF">CHR53_26480</name>
</gene>
<dbReference type="Gene3D" id="3.40.50.2000">
    <property type="entry name" value="Glycogen Phosphorylase B"/>
    <property type="match status" value="2"/>
</dbReference>
<dbReference type="InterPro" id="IPR028098">
    <property type="entry name" value="Glyco_trans_4-like_N"/>
</dbReference>
<keyword evidence="1" id="KW-1133">Transmembrane helix</keyword>
<dbReference type="InterPro" id="IPR001296">
    <property type="entry name" value="Glyco_trans_1"/>
</dbReference>
<dbReference type="Pfam" id="PF13439">
    <property type="entry name" value="Glyco_transf_4"/>
    <property type="match status" value="1"/>
</dbReference>
<dbReference type="CDD" id="cd03794">
    <property type="entry name" value="GT4_WbuB-like"/>
    <property type="match status" value="1"/>
</dbReference>
<keyword evidence="4" id="KW-0808">Transferase</keyword>
<dbReference type="KEGG" id="nmk:CHR53_26480"/>
<name>A0A3T0I570_9BACI</name>
<protein>
    <submittedName>
        <fullName evidence="4">Glycosyltransferase WbuB</fullName>
    </submittedName>
</protein>
<dbReference type="PANTHER" id="PTHR45947">
    <property type="entry name" value="SULFOQUINOVOSYL TRANSFERASE SQD2"/>
    <property type="match status" value="1"/>
</dbReference>
<dbReference type="RefSeq" id="WP_127489261.1">
    <property type="nucleotide sequence ID" value="NZ_CP022572.1"/>
</dbReference>
<evidence type="ECO:0000313" key="5">
    <source>
        <dbReference type="Proteomes" id="UP000282892"/>
    </source>
</evidence>
<keyword evidence="5" id="KW-1185">Reference proteome</keyword>
<feature type="domain" description="Glycosyl transferase family 1" evidence="2">
    <location>
        <begin position="218"/>
        <end position="382"/>
    </location>
</feature>
<evidence type="ECO:0000313" key="4">
    <source>
        <dbReference type="EMBL" id="AZU64489.1"/>
    </source>
</evidence>
<evidence type="ECO:0000256" key="1">
    <source>
        <dbReference type="SAM" id="Phobius"/>
    </source>
</evidence>
<organism evidence="4 5">
    <name type="scientific">Neobacillus mesonae</name>
    <dbReference type="NCBI Taxonomy" id="1193713"/>
    <lineage>
        <taxon>Bacteria</taxon>
        <taxon>Bacillati</taxon>
        <taxon>Bacillota</taxon>
        <taxon>Bacilli</taxon>
        <taxon>Bacillales</taxon>
        <taxon>Bacillaceae</taxon>
        <taxon>Neobacillus</taxon>
    </lineage>
</organism>
<reference evidence="4 5" key="1">
    <citation type="submission" date="2017-07" db="EMBL/GenBank/DDBJ databases">
        <title>The complete genome sequence of Bacillus mesonae strain H20-5, an efficient strain improving plant abiotic stress resistance.</title>
        <authorList>
            <person name="Kim S.Y."/>
            <person name="Song H."/>
            <person name="Sang M.K."/>
            <person name="Weon H.-Y."/>
            <person name="Song J."/>
        </authorList>
    </citation>
    <scope>NUCLEOTIDE SEQUENCE [LARGE SCALE GENOMIC DNA]</scope>
    <source>
        <strain evidence="4 5">H20-5</strain>
    </source>
</reference>
<proteinExistence type="predicted"/>
<evidence type="ECO:0000259" key="2">
    <source>
        <dbReference type="Pfam" id="PF00534"/>
    </source>
</evidence>
<dbReference type="Proteomes" id="UP000282892">
    <property type="component" value="Chromosome"/>
</dbReference>
<dbReference type="InterPro" id="IPR050194">
    <property type="entry name" value="Glycosyltransferase_grp1"/>
</dbReference>
<dbReference type="GO" id="GO:0016758">
    <property type="term" value="F:hexosyltransferase activity"/>
    <property type="evidence" value="ECO:0007669"/>
    <property type="project" value="TreeGrafter"/>
</dbReference>
<dbReference type="Pfam" id="PF00534">
    <property type="entry name" value="Glycos_transf_1"/>
    <property type="match status" value="1"/>
</dbReference>
<dbReference type="PANTHER" id="PTHR45947:SF3">
    <property type="entry name" value="SULFOQUINOVOSYL TRANSFERASE SQD2"/>
    <property type="match status" value="1"/>
</dbReference>
<dbReference type="EMBL" id="CP022572">
    <property type="protein sequence ID" value="AZU64489.1"/>
    <property type="molecule type" value="Genomic_DNA"/>
</dbReference>
<sequence>MKKHILVISQYFYPEQFRINDICTEWVKRGYKVTVLTGIPNYPQGKYYEGYGLFNKRKEEYNGIEIIRIPLIPRGNNSIMLALNYLSFVITGFLWQLFTRIKADYVFIFEVSPMTQALPGVWYAKKSRIPCYLYVQDLWPENVEIITGISNKNIIGAIGKMVDYIYARCTKIFTTSTSFAESIKKRGIPSEKIEYWPQYAEDFYRPVEKTIIPEIPSDDAFNIIFAGNIGNAQGLDILPKTASLLKKRNLNKRIRFNIVGDGRYKDALINQVNSANVIEMFNFIPKQRADRIPEFMAANDAAILCLTESPLFEMTIPAKLQSYLACGVPIIASAGGETSRIIKESNAGVSSPAGDDEELSEIIIELLLKSKQELKRLGLNARLYYDKNFNKVDLLNRMDNYFGLNPNLGEKRNVQ</sequence>
<dbReference type="SUPFAM" id="SSF53756">
    <property type="entry name" value="UDP-Glycosyltransferase/glycogen phosphorylase"/>
    <property type="match status" value="1"/>
</dbReference>